<accession>A0ABV0TF55</accession>
<evidence type="ECO:0000313" key="1">
    <source>
        <dbReference type="EMBL" id="MEQ2230152.1"/>
    </source>
</evidence>
<organism evidence="1 2">
    <name type="scientific">Ilyodon furcidens</name>
    <name type="common">goldbreast splitfin</name>
    <dbReference type="NCBI Taxonomy" id="33524"/>
    <lineage>
        <taxon>Eukaryota</taxon>
        <taxon>Metazoa</taxon>
        <taxon>Chordata</taxon>
        <taxon>Craniata</taxon>
        <taxon>Vertebrata</taxon>
        <taxon>Euteleostomi</taxon>
        <taxon>Actinopterygii</taxon>
        <taxon>Neopterygii</taxon>
        <taxon>Teleostei</taxon>
        <taxon>Neoteleostei</taxon>
        <taxon>Acanthomorphata</taxon>
        <taxon>Ovalentaria</taxon>
        <taxon>Atherinomorphae</taxon>
        <taxon>Cyprinodontiformes</taxon>
        <taxon>Goodeidae</taxon>
        <taxon>Ilyodon</taxon>
    </lineage>
</organism>
<reference evidence="1 2" key="1">
    <citation type="submission" date="2021-06" db="EMBL/GenBank/DDBJ databases">
        <authorList>
            <person name="Palmer J.M."/>
        </authorList>
    </citation>
    <scope>NUCLEOTIDE SEQUENCE [LARGE SCALE GENOMIC DNA]</scope>
    <source>
        <strain evidence="2">if_2019</strain>
        <tissue evidence="1">Muscle</tissue>
    </source>
</reference>
<proteinExistence type="predicted"/>
<dbReference type="Proteomes" id="UP001482620">
    <property type="component" value="Unassembled WGS sequence"/>
</dbReference>
<sequence length="77" mass="8779">MLARLRLDAPFYCVHSHPARWSLALFLLNGAISSFSLKILASHTIEIKYIELDGVSWSKTKPRCFPSGNDDCWKQVK</sequence>
<keyword evidence="2" id="KW-1185">Reference proteome</keyword>
<dbReference type="EMBL" id="JAHRIQ010026484">
    <property type="protein sequence ID" value="MEQ2230152.1"/>
    <property type="molecule type" value="Genomic_DNA"/>
</dbReference>
<gene>
    <name evidence="1" type="ORF">ILYODFUR_026309</name>
</gene>
<evidence type="ECO:0000313" key="2">
    <source>
        <dbReference type="Proteomes" id="UP001482620"/>
    </source>
</evidence>
<evidence type="ECO:0008006" key="3">
    <source>
        <dbReference type="Google" id="ProtNLM"/>
    </source>
</evidence>
<protein>
    <recommendedName>
        <fullName evidence="3">Secreted protein</fullName>
    </recommendedName>
</protein>
<comment type="caution">
    <text evidence="1">The sequence shown here is derived from an EMBL/GenBank/DDBJ whole genome shotgun (WGS) entry which is preliminary data.</text>
</comment>
<name>A0ABV0TF55_9TELE</name>